<accession>A0A9X1YL33</accession>
<evidence type="ECO:0000256" key="1">
    <source>
        <dbReference type="SAM" id="MobiDB-lite"/>
    </source>
</evidence>
<evidence type="ECO:0000259" key="2">
    <source>
        <dbReference type="Pfam" id="PF06048"/>
    </source>
</evidence>
<dbReference type="EMBL" id="JALPRX010000159">
    <property type="protein sequence ID" value="MCK8787966.1"/>
    <property type="molecule type" value="Genomic_DNA"/>
</dbReference>
<comment type="caution">
    <text evidence="3">The sequence shown here is derived from an EMBL/GenBank/DDBJ whole genome shotgun (WGS) entry which is preliminary data.</text>
</comment>
<feature type="domain" description="DUF927" evidence="2">
    <location>
        <begin position="171"/>
        <end position="443"/>
    </location>
</feature>
<evidence type="ECO:0000313" key="4">
    <source>
        <dbReference type="Proteomes" id="UP001139516"/>
    </source>
</evidence>
<organism evidence="3 4">
    <name type="scientific">Roseomonas acroporae</name>
    <dbReference type="NCBI Taxonomy" id="2937791"/>
    <lineage>
        <taxon>Bacteria</taxon>
        <taxon>Pseudomonadati</taxon>
        <taxon>Pseudomonadota</taxon>
        <taxon>Alphaproteobacteria</taxon>
        <taxon>Acetobacterales</taxon>
        <taxon>Roseomonadaceae</taxon>
        <taxon>Roseomonas</taxon>
    </lineage>
</organism>
<feature type="region of interest" description="Disordered" evidence="1">
    <location>
        <begin position="54"/>
        <end position="84"/>
    </location>
</feature>
<evidence type="ECO:0000313" key="3">
    <source>
        <dbReference type="EMBL" id="MCK8787966.1"/>
    </source>
</evidence>
<protein>
    <submittedName>
        <fullName evidence="3">DUF927 domain-containing protein</fullName>
    </submittedName>
</protein>
<proteinExistence type="predicted"/>
<dbReference type="Proteomes" id="UP001139516">
    <property type="component" value="Unassembled WGS sequence"/>
</dbReference>
<dbReference type="InterPro" id="IPR009270">
    <property type="entry name" value="DUF927"/>
</dbReference>
<dbReference type="Pfam" id="PF06048">
    <property type="entry name" value="DUF927"/>
    <property type="match status" value="1"/>
</dbReference>
<keyword evidence="4" id="KW-1185">Reference proteome</keyword>
<name>A0A9X1YL33_9PROT</name>
<gene>
    <name evidence="3" type="ORF">M0638_26785</name>
</gene>
<reference evidence="3" key="1">
    <citation type="submission" date="2022-04" db="EMBL/GenBank/DDBJ databases">
        <title>Roseomonas acroporae sp. nov., isolated from coral Acropora digitifera.</title>
        <authorList>
            <person name="Sun H."/>
        </authorList>
    </citation>
    <scope>NUCLEOTIDE SEQUENCE</scope>
    <source>
        <strain evidence="3">NAR14</strain>
    </source>
</reference>
<sequence length="737" mass="78287">MPTSGRDETPMGQVINLPMAEEIARLAALAPVEYDRERQAAAARLGCRIGTLDKQVRAARRPRAEPPEPDAGPEETAVPEPPEPDRAATALEMARLAKLSGVEFAQERRAAASRLGMTVKDLVKAVHALRRQAFQEREAAEREQLRGTAGAVIWPPGFRMEARGLVFLSDGDDSMPVLVSAPFEVLGESRTGAGQSWGLWLAWRDRDGRPHRWAMQRRLLTTDPGVLEAELADGGLRIGATAEARALLRQALGEVETATRVTAVPRTGWHAPAGGPPGYVLADGTPIGATAEPLVLQAPAEDAARRVATAGTLEAWREQVAALAVGNPVAVFCLSAAFVGPLLEIAGEDGGGVHLFGPSKRGKTVAMKMAASAWGPPDKAGALRDWRTTANALEAACEEAADGLLTLDEVQQAEPRDVVGAIYAMGNGGGKGRLRADASARRRRTWRTFYLSNGEIDVPTLAQKGGQRVPPGAEVRLPSVPLPAALWPALHSRADFQALCADLAMAANRQHGTAARAFLAQVAASRAGDPDLLPATIAEQRTAFLATHVPAGADPQVREVARRLALVAAAGEIAAELGVLPWPREAATAAAATVLELWRGRRGGDGSGEEAAHLAKVRLWLVQHGASRLQPIRINHDGTVEEVLDPARPVVNRAGWRRRQPDGSDLYLIHPETWRAEVCDGLDAAEVARTLLAAGHLEPGEGKNLAKRAVIPGLGKTRVYAVKANILTPNEPEGRAA</sequence>
<dbReference type="AlphaFoldDB" id="A0A9X1YL33"/>
<dbReference type="RefSeq" id="WP_248670009.1">
    <property type="nucleotide sequence ID" value="NZ_JALPRX010000159.1"/>
</dbReference>